<dbReference type="STRING" id="1121869.SAMN03084138_00939"/>
<dbReference type="GeneID" id="35872389"/>
<dbReference type="OrthoDB" id="9793736at2"/>
<dbReference type="Pfam" id="PF13417">
    <property type="entry name" value="GST_N_3"/>
    <property type="match status" value="1"/>
</dbReference>
<sequence length="87" mass="9857">MPNLELLSLYHKDYCPYCLKVRAAMTYMGVDIKLVNVGTDSDARDRLISEGGKSMVPCLRIESTDGSVEWMYESDDIIEYLKENVAS</sequence>
<dbReference type="PROSITE" id="PS51354">
    <property type="entry name" value="GLUTAREDOXIN_2"/>
    <property type="match status" value="1"/>
</dbReference>
<evidence type="ECO:0000313" key="2">
    <source>
        <dbReference type="EMBL" id="SFO95333.1"/>
    </source>
</evidence>
<gene>
    <name evidence="2" type="ORF">SAMN03084138_00939</name>
</gene>
<name>A0A1I5LDT2_9GAMM</name>
<dbReference type="Proteomes" id="UP000182692">
    <property type="component" value="Unassembled WGS sequence"/>
</dbReference>
<protein>
    <submittedName>
        <fullName evidence="2">Glutathione S-transferase, N-terminal domain</fullName>
    </submittedName>
</protein>
<dbReference type="PROSITE" id="PS50404">
    <property type="entry name" value="GST_NTER"/>
    <property type="match status" value="1"/>
</dbReference>
<evidence type="ECO:0000259" key="1">
    <source>
        <dbReference type="PROSITE" id="PS50404"/>
    </source>
</evidence>
<keyword evidence="2" id="KW-0808">Transferase</keyword>
<dbReference type="Gene3D" id="3.40.30.10">
    <property type="entry name" value="Glutaredoxin"/>
    <property type="match status" value="1"/>
</dbReference>
<accession>A0A1I5LDT2</accession>
<dbReference type="SUPFAM" id="SSF52833">
    <property type="entry name" value="Thioredoxin-like"/>
    <property type="match status" value="1"/>
</dbReference>
<reference evidence="2 3" key="1">
    <citation type="submission" date="2016-10" db="EMBL/GenBank/DDBJ databases">
        <authorList>
            <person name="de Groot N.N."/>
        </authorList>
    </citation>
    <scope>NUCLEOTIDE SEQUENCE [LARGE SCALE GENOMIC DNA]</scope>
    <source>
        <strain evidence="2 3">DSM 15893</strain>
    </source>
</reference>
<dbReference type="EMBL" id="FOWR01000005">
    <property type="protein sequence ID" value="SFO95333.1"/>
    <property type="molecule type" value="Genomic_DNA"/>
</dbReference>
<feature type="domain" description="GST N-terminal" evidence="1">
    <location>
        <begin position="5"/>
        <end position="87"/>
    </location>
</feature>
<dbReference type="RefSeq" id="WP_017008538.1">
    <property type="nucleotide sequence ID" value="NZ_FOWR01000005.1"/>
</dbReference>
<dbReference type="InterPro" id="IPR036249">
    <property type="entry name" value="Thioredoxin-like_sf"/>
</dbReference>
<evidence type="ECO:0000313" key="3">
    <source>
        <dbReference type="Proteomes" id="UP000182692"/>
    </source>
</evidence>
<dbReference type="AlphaFoldDB" id="A0A1I5LDT2"/>
<dbReference type="InterPro" id="IPR004045">
    <property type="entry name" value="Glutathione_S-Trfase_N"/>
</dbReference>
<dbReference type="GO" id="GO:0016740">
    <property type="term" value="F:transferase activity"/>
    <property type="evidence" value="ECO:0007669"/>
    <property type="project" value="UniProtKB-KW"/>
</dbReference>
<proteinExistence type="predicted"/>
<organism evidence="2 3">
    <name type="scientific">Enterovibrio norvegicus DSM 15893</name>
    <dbReference type="NCBI Taxonomy" id="1121869"/>
    <lineage>
        <taxon>Bacteria</taxon>
        <taxon>Pseudomonadati</taxon>
        <taxon>Pseudomonadota</taxon>
        <taxon>Gammaproteobacteria</taxon>
        <taxon>Vibrionales</taxon>
        <taxon>Vibrionaceae</taxon>
        <taxon>Enterovibrio</taxon>
    </lineage>
</organism>